<dbReference type="Pfam" id="PF07714">
    <property type="entry name" value="PK_Tyr_Ser-Thr"/>
    <property type="match status" value="1"/>
</dbReference>
<evidence type="ECO:0000256" key="16">
    <source>
        <dbReference type="SAM" id="Phobius"/>
    </source>
</evidence>
<dbReference type="Pfam" id="PF14380">
    <property type="entry name" value="WAK_assoc"/>
    <property type="match status" value="1"/>
</dbReference>
<evidence type="ECO:0000256" key="12">
    <source>
        <dbReference type="ARBA" id="ARBA00023180"/>
    </source>
</evidence>
<evidence type="ECO:0000256" key="9">
    <source>
        <dbReference type="ARBA" id="ARBA00022840"/>
    </source>
</evidence>
<evidence type="ECO:0000256" key="4">
    <source>
        <dbReference type="ARBA" id="ARBA00022679"/>
    </source>
</evidence>
<dbReference type="InterPro" id="IPR025287">
    <property type="entry name" value="WAK_GUB"/>
</dbReference>
<dbReference type="Pfam" id="PF13947">
    <property type="entry name" value="GUB_WAK_bind"/>
    <property type="match status" value="1"/>
</dbReference>
<evidence type="ECO:0000256" key="14">
    <source>
        <dbReference type="ARBA" id="ARBA00048679"/>
    </source>
</evidence>
<keyword evidence="4" id="KW-0808">Transferase</keyword>
<evidence type="ECO:0000256" key="6">
    <source>
        <dbReference type="ARBA" id="ARBA00022729"/>
    </source>
</evidence>
<name>A0ABM4A6S5_ZIZJJ</name>
<comment type="subcellular location">
    <subcellularLocation>
        <location evidence="1">Membrane</location>
        <topology evidence="1">Single-pass type I membrane protein</topology>
    </subcellularLocation>
</comment>
<comment type="catalytic activity">
    <reaction evidence="14">
        <text>L-seryl-[protein] + ATP = O-phospho-L-seryl-[protein] + ADP + H(+)</text>
        <dbReference type="Rhea" id="RHEA:17989"/>
        <dbReference type="Rhea" id="RHEA-COMP:9863"/>
        <dbReference type="Rhea" id="RHEA-COMP:11604"/>
        <dbReference type="ChEBI" id="CHEBI:15378"/>
        <dbReference type="ChEBI" id="CHEBI:29999"/>
        <dbReference type="ChEBI" id="CHEBI:30616"/>
        <dbReference type="ChEBI" id="CHEBI:83421"/>
        <dbReference type="ChEBI" id="CHEBI:456216"/>
        <dbReference type="EC" id="2.7.11.1"/>
    </reaction>
</comment>
<keyword evidence="7 15" id="KW-0547">Nucleotide-binding</keyword>
<evidence type="ECO:0000256" key="1">
    <source>
        <dbReference type="ARBA" id="ARBA00004479"/>
    </source>
</evidence>
<dbReference type="RefSeq" id="XP_060672431.1">
    <property type="nucleotide sequence ID" value="XM_060816448.1"/>
</dbReference>
<keyword evidence="18" id="KW-1185">Reference proteome</keyword>
<evidence type="ECO:0000256" key="5">
    <source>
        <dbReference type="ARBA" id="ARBA00022692"/>
    </source>
</evidence>
<evidence type="ECO:0000256" key="13">
    <source>
        <dbReference type="ARBA" id="ARBA00047899"/>
    </source>
</evidence>
<dbReference type="CDD" id="cd14066">
    <property type="entry name" value="STKc_IRAK"/>
    <property type="match status" value="1"/>
</dbReference>
<organism evidence="18 19">
    <name type="scientific">Ziziphus jujuba</name>
    <name type="common">Chinese jujube</name>
    <name type="synonym">Ziziphus sativa</name>
    <dbReference type="NCBI Taxonomy" id="326968"/>
    <lineage>
        <taxon>Eukaryota</taxon>
        <taxon>Viridiplantae</taxon>
        <taxon>Streptophyta</taxon>
        <taxon>Embryophyta</taxon>
        <taxon>Tracheophyta</taxon>
        <taxon>Spermatophyta</taxon>
        <taxon>Magnoliopsida</taxon>
        <taxon>eudicotyledons</taxon>
        <taxon>Gunneridae</taxon>
        <taxon>Pentapetalae</taxon>
        <taxon>rosids</taxon>
        <taxon>fabids</taxon>
        <taxon>Rosales</taxon>
        <taxon>Rhamnaceae</taxon>
        <taxon>Paliureae</taxon>
        <taxon>Ziziphus</taxon>
    </lineage>
</organism>
<dbReference type="InterPro" id="IPR008271">
    <property type="entry name" value="Ser/Thr_kinase_AS"/>
</dbReference>
<evidence type="ECO:0000256" key="3">
    <source>
        <dbReference type="ARBA" id="ARBA00022527"/>
    </source>
</evidence>
<dbReference type="Gene3D" id="3.30.200.20">
    <property type="entry name" value="Phosphorylase Kinase, domain 1"/>
    <property type="match status" value="1"/>
</dbReference>
<evidence type="ECO:0000256" key="8">
    <source>
        <dbReference type="ARBA" id="ARBA00022777"/>
    </source>
</evidence>
<keyword evidence="6" id="KW-0732">Signal</keyword>
<dbReference type="InterPro" id="IPR017441">
    <property type="entry name" value="Protein_kinase_ATP_BS"/>
</dbReference>
<dbReference type="Gene3D" id="1.10.510.10">
    <property type="entry name" value="Transferase(Phosphotransferase) domain 1"/>
    <property type="match status" value="1"/>
</dbReference>
<dbReference type="InterPro" id="IPR045874">
    <property type="entry name" value="LRK10/LRL21-25-like"/>
</dbReference>
<dbReference type="InterPro" id="IPR032872">
    <property type="entry name" value="WAK_assoc_C"/>
</dbReference>
<dbReference type="PROSITE" id="PS50011">
    <property type="entry name" value="PROTEIN_KINASE_DOM"/>
    <property type="match status" value="1"/>
</dbReference>
<dbReference type="GeneID" id="107423060"/>
<dbReference type="InterPro" id="IPR011009">
    <property type="entry name" value="Kinase-like_dom_sf"/>
</dbReference>
<keyword evidence="11 16" id="KW-0472">Membrane</keyword>
<keyword evidence="9 15" id="KW-0067">ATP-binding</keyword>
<dbReference type="Proteomes" id="UP001652623">
    <property type="component" value="Chromosome 4"/>
</dbReference>
<evidence type="ECO:0000313" key="19">
    <source>
        <dbReference type="RefSeq" id="XP_060672431.1"/>
    </source>
</evidence>
<evidence type="ECO:0000256" key="10">
    <source>
        <dbReference type="ARBA" id="ARBA00022989"/>
    </source>
</evidence>
<evidence type="ECO:0000256" key="2">
    <source>
        <dbReference type="ARBA" id="ARBA00012513"/>
    </source>
</evidence>
<keyword evidence="5 16" id="KW-0812">Transmembrane</keyword>
<dbReference type="InterPro" id="IPR001245">
    <property type="entry name" value="Ser-Thr/Tyr_kinase_cat_dom"/>
</dbReference>
<feature type="domain" description="Protein kinase" evidence="17">
    <location>
        <begin position="334"/>
        <end position="623"/>
    </location>
</feature>
<accession>A0ABM4A6S5</accession>
<feature type="transmembrane region" description="Helical" evidence="16">
    <location>
        <begin position="271"/>
        <end position="294"/>
    </location>
</feature>
<dbReference type="PROSITE" id="PS00108">
    <property type="entry name" value="PROTEIN_KINASE_ST"/>
    <property type="match status" value="1"/>
</dbReference>
<dbReference type="SMART" id="SM00220">
    <property type="entry name" value="S_TKc"/>
    <property type="match status" value="1"/>
</dbReference>
<keyword evidence="10 16" id="KW-1133">Transmembrane helix</keyword>
<dbReference type="PROSITE" id="PS00107">
    <property type="entry name" value="PROTEIN_KINASE_ATP"/>
    <property type="match status" value="1"/>
</dbReference>
<dbReference type="PANTHER" id="PTHR27009">
    <property type="entry name" value="RUST RESISTANCE KINASE LR10-RELATED"/>
    <property type="match status" value="1"/>
</dbReference>
<evidence type="ECO:0000256" key="7">
    <source>
        <dbReference type="ARBA" id="ARBA00022741"/>
    </source>
</evidence>
<keyword evidence="12" id="KW-0325">Glycoprotein</keyword>
<dbReference type="SUPFAM" id="SSF56112">
    <property type="entry name" value="Protein kinase-like (PK-like)"/>
    <property type="match status" value="1"/>
</dbReference>
<evidence type="ECO:0000256" key="11">
    <source>
        <dbReference type="ARBA" id="ARBA00023136"/>
    </source>
</evidence>
<dbReference type="InterPro" id="IPR000719">
    <property type="entry name" value="Prot_kinase_dom"/>
</dbReference>
<sequence>MILCFLTKAHKIITQKIKFIFQQLLVIIKFPPCWSFHLLKSCSNRFTCGNITGVQFPFWGDDRLEGCGYPHLYLHCDKNETTIEIRGVKYKVLVLDPKNQTLQISRDDFSNGLCSPTYLNTTFDSQQFEYGPEFGEITFHYDCPPGLNGVLGFFPCPGGSTHKDGFIGNGPQTMGCNSSLKVGIGRNYFIDTEEYWWEMEQALIKEGFKVKYKVNTWLCDGCTKSGGVCGYDWASKQPTCYCADGSSGQRLCPPSSSPKGQTKESSSDRNLIIGISSGAVLGILIISAIIFSVYKRVSWKKENRDDFDVEAFLSSNTSFAPKRYSHSHVKKMTNSFVNIIGKGGYGCVYRGTLPDGHLVAVKVLKNSKNNGEDFINEVASMGRTSHVNIVTLLGFCYEGTKRALIYDYMPNGSLDKFIFDQESPNPTRRLDWTTLYEIALGIARGLEYLHRGCNTRILHFDIKPQNILLDKDFCPKISDFGLAKLWLKKESIVSMTGARGTAGYIAPEVFNRNFGGVSHKSDVYSYGMLVLEMVGGRKNVDVGVSRTSEIYFPYWIYENIELDKDLRILGVTTEEEKEMAKKMVLVSFWCIQTIPSDRPPMSKIVDMLEGNLQSVQIPPKPILSSPARSP</sequence>
<protein>
    <recommendedName>
        <fullName evidence="2">non-specific serine/threonine protein kinase</fullName>
        <ecNumber evidence="2">2.7.11.1</ecNumber>
    </recommendedName>
</protein>
<feature type="binding site" evidence="15">
    <location>
        <position position="362"/>
    </location>
    <ligand>
        <name>ATP</name>
        <dbReference type="ChEBI" id="CHEBI:30616"/>
    </ligand>
</feature>
<gene>
    <name evidence="19" type="primary">LOC107423060</name>
</gene>
<evidence type="ECO:0000256" key="15">
    <source>
        <dbReference type="PROSITE-ProRule" id="PRU10141"/>
    </source>
</evidence>
<evidence type="ECO:0000259" key="17">
    <source>
        <dbReference type="PROSITE" id="PS50011"/>
    </source>
</evidence>
<proteinExistence type="predicted"/>
<dbReference type="EC" id="2.7.11.1" evidence="2"/>
<keyword evidence="8" id="KW-0418">Kinase</keyword>
<keyword evidence="3" id="KW-0723">Serine/threonine-protein kinase</keyword>
<comment type="catalytic activity">
    <reaction evidence="13">
        <text>L-threonyl-[protein] + ATP = O-phospho-L-threonyl-[protein] + ADP + H(+)</text>
        <dbReference type="Rhea" id="RHEA:46608"/>
        <dbReference type="Rhea" id="RHEA-COMP:11060"/>
        <dbReference type="Rhea" id="RHEA-COMP:11605"/>
        <dbReference type="ChEBI" id="CHEBI:15378"/>
        <dbReference type="ChEBI" id="CHEBI:30013"/>
        <dbReference type="ChEBI" id="CHEBI:30616"/>
        <dbReference type="ChEBI" id="CHEBI:61977"/>
        <dbReference type="ChEBI" id="CHEBI:456216"/>
        <dbReference type="EC" id="2.7.11.1"/>
    </reaction>
</comment>
<reference evidence="19" key="1">
    <citation type="submission" date="2025-08" db="UniProtKB">
        <authorList>
            <consortium name="RefSeq"/>
        </authorList>
    </citation>
    <scope>IDENTIFICATION</scope>
    <source>
        <tissue evidence="19">Seedling</tissue>
    </source>
</reference>
<evidence type="ECO:0000313" key="18">
    <source>
        <dbReference type="Proteomes" id="UP001652623"/>
    </source>
</evidence>